<protein>
    <submittedName>
        <fullName evidence="2">Uncharacterized protein</fullName>
    </submittedName>
</protein>
<gene>
    <name evidence="2" type="primary">cfap65</name>
</gene>
<dbReference type="InterPro" id="IPR052614">
    <property type="entry name" value="CFAP65"/>
</dbReference>
<dbReference type="Proteomes" id="UP000472276">
    <property type="component" value="Unassembled WGS sequence"/>
</dbReference>
<dbReference type="PANTHER" id="PTHR46127">
    <property type="entry name" value="CILIA- AND FLAGELLA-ASSOCIATED PROTEIN 65"/>
    <property type="match status" value="1"/>
</dbReference>
<dbReference type="PANTHER" id="PTHR46127:SF1">
    <property type="entry name" value="CILIA- AND FLAGELLA-ASSOCIATED PROTEIN 65"/>
    <property type="match status" value="1"/>
</dbReference>
<keyword evidence="3" id="KW-1185">Reference proteome</keyword>
<dbReference type="GO" id="GO:0036126">
    <property type="term" value="C:sperm flagellum"/>
    <property type="evidence" value="ECO:0007669"/>
    <property type="project" value="TreeGrafter"/>
</dbReference>
<keyword evidence="1" id="KW-0472">Membrane</keyword>
<dbReference type="GO" id="GO:0005737">
    <property type="term" value="C:cytoplasm"/>
    <property type="evidence" value="ECO:0007669"/>
    <property type="project" value="TreeGrafter"/>
</dbReference>
<dbReference type="Gene3D" id="2.60.40.10">
    <property type="entry name" value="Immunoglobulins"/>
    <property type="match status" value="1"/>
</dbReference>
<evidence type="ECO:0000313" key="3">
    <source>
        <dbReference type="Proteomes" id="UP000472276"/>
    </source>
</evidence>
<dbReference type="OMA" id="HFIFPAN"/>
<evidence type="ECO:0000313" key="2">
    <source>
        <dbReference type="Ensembl" id="ENSOABP00000045020.1"/>
    </source>
</evidence>
<dbReference type="GO" id="GO:0007288">
    <property type="term" value="P:sperm axoneme assembly"/>
    <property type="evidence" value="ECO:0007669"/>
    <property type="project" value="TreeGrafter"/>
</dbReference>
<keyword evidence="1" id="KW-0812">Transmembrane</keyword>
<dbReference type="InterPro" id="IPR013783">
    <property type="entry name" value="Ig-like_fold"/>
</dbReference>
<sequence>MTAAYRPTQPNAHYRRVACLIQDGPVFLDLIGTCHSEYQKPVILKPEHLVLHTLQQDCRQNSPHVPGAPRGGHKIESDQKGLHSPQFMSATAMEEFYRACLGHMDPLCSSSSLSVLRVSVAPTELLFNHKHTSSSSPSSAFTQSVSITNHTRRKLSLVWTAAQESPFSISPSSCDLAPLKSTLFRVAYAPKQLNTLHGAQLECFAYYKVLLFYTLRQHFIFPANSSGLAGPAHPSHQEPKPVASEVGWLICFCALILVVFSDIFQCIVCSLDLPRDH</sequence>
<organism evidence="2 3">
    <name type="scientific">Oreochromis aureus</name>
    <name type="common">Israeli tilapia</name>
    <name type="synonym">Chromis aureus</name>
    <dbReference type="NCBI Taxonomy" id="47969"/>
    <lineage>
        <taxon>Eukaryota</taxon>
        <taxon>Metazoa</taxon>
        <taxon>Chordata</taxon>
        <taxon>Craniata</taxon>
        <taxon>Vertebrata</taxon>
        <taxon>Euteleostomi</taxon>
        <taxon>Actinopterygii</taxon>
        <taxon>Neopterygii</taxon>
        <taxon>Teleostei</taxon>
        <taxon>Neoteleostei</taxon>
        <taxon>Acanthomorphata</taxon>
        <taxon>Ovalentaria</taxon>
        <taxon>Cichlomorphae</taxon>
        <taxon>Cichliformes</taxon>
        <taxon>Cichlidae</taxon>
        <taxon>African cichlids</taxon>
        <taxon>Pseudocrenilabrinae</taxon>
        <taxon>Oreochromini</taxon>
        <taxon>Oreochromis</taxon>
    </lineage>
</organism>
<dbReference type="Ensembl" id="ENSOABT00000046202.2">
    <property type="protein sequence ID" value="ENSOABP00000045020.1"/>
    <property type="gene ID" value="ENSOABG00000039102.1"/>
</dbReference>
<accession>A0A668UYG9</accession>
<reference evidence="2" key="2">
    <citation type="submission" date="2025-09" db="UniProtKB">
        <authorList>
            <consortium name="Ensembl"/>
        </authorList>
    </citation>
    <scope>IDENTIFICATION</scope>
</reference>
<proteinExistence type="predicted"/>
<name>A0A668UYG9_OREAU</name>
<feature type="transmembrane region" description="Helical" evidence="1">
    <location>
        <begin position="246"/>
        <end position="271"/>
    </location>
</feature>
<keyword evidence="1" id="KW-1133">Transmembrane helix</keyword>
<reference evidence="2" key="1">
    <citation type="submission" date="2025-08" db="UniProtKB">
        <authorList>
            <consortium name="Ensembl"/>
        </authorList>
    </citation>
    <scope>IDENTIFICATION</scope>
</reference>
<evidence type="ECO:0000256" key="1">
    <source>
        <dbReference type="SAM" id="Phobius"/>
    </source>
</evidence>
<dbReference type="AlphaFoldDB" id="A0A668UYG9"/>